<reference evidence="15" key="1">
    <citation type="submission" date="2016-10" db="EMBL/GenBank/DDBJ databases">
        <authorList>
            <person name="Varghese N."/>
            <person name="Submissions S."/>
        </authorList>
    </citation>
    <scope>NUCLEOTIDE SEQUENCE [LARGE SCALE GENOMIC DNA]</scope>
    <source>
        <strain evidence="15">DSM 44498</strain>
    </source>
</reference>
<keyword evidence="11" id="KW-0813">Transport</keyword>
<evidence type="ECO:0000256" key="5">
    <source>
        <dbReference type="ARBA" id="ARBA00022714"/>
    </source>
</evidence>
<comment type="catalytic activity">
    <reaction evidence="9">
        <text>2 nitric oxide + NADH + 2 O2 = 2 nitrate + NAD(+) + H(+)</text>
        <dbReference type="Rhea" id="RHEA:19469"/>
        <dbReference type="ChEBI" id="CHEBI:15378"/>
        <dbReference type="ChEBI" id="CHEBI:15379"/>
        <dbReference type="ChEBI" id="CHEBI:16480"/>
        <dbReference type="ChEBI" id="CHEBI:17632"/>
        <dbReference type="ChEBI" id="CHEBI:57540"/>
        <dbReference type="ChEBI" id="CHEBI:57945"/>
        <dbReference type="EC" id="1.14.12.17"/>
    </reaction>
</comment>
<keyword evidence="11" id="KW-0349">Heme</keyword>
<comment type="catalytic activity">
    <reaction evidence="10">
        <text>2 nitric oxide + NADPH + 2 O2 = 2 nitrate + NADP(+) + H(+)</text>
        <dbReference type="Rhea" id="RHEA:19465"/>
        <dbReference type="ChEBI" id="CHEBI:15378"/>
        <dbReference type="ChEBI" id="CHEBI:15379"/>
        <dbReference type="ChEBI" id="CHEBI:16480"/>
        <dbReference type="ChEBI" id="CHEBI:17632"/>
        <dbReference type="ChEBI" id="CHEBI:57783"/>
        <dbReference type="ChEBI" id="CHEBI:58349"/>
        <dbReference type="EC" id="1.14.12.17"/>
    </reaction>
</comment>
<dbReference type="PROSITE" id="PS01033">
    <property type="entry name" value="GLOBIN"/>
    <property type="match status" value="1"/>
</dbReference>
<evidence type="ECO:0000313" key="14">
    <source>
        <dbReference type="EMBL" id="SEB33411.1"/>
    </source>
</evidence>
<dbReference type="PANTHER" id="PTHR47354">
    <property type="entry name" value="NADH OXIDOREDUCTASE HCR"/>
    <property type="match status" value="1"/>
</dbReference>
<dbReference type="OrthoDB" id="3213438at2"/>
<dbReference type="GO" id="GO:0019825">
    <property type="term" value="F:oxygen binding"/>
    <property type="evidence" value="ECO:0007669"/>
    <property type="project" value="InterPro"/>
</dbReference>
<evidence type="ECO:0000259" key="12">
    <source>
        <dbReference type="PROSITE" id="PS01033"/>
    </source>
</evidence>
<keyword evidence="8" id="KW-0520">NAD</keyword>
<dbReference type="PROSITE" id="PS51384">
    <property type="entry name" value="FAD_FR"/>
    <property type="match status" value="1"/>
</dbReference>
<dbReference type="InterPro" id="IPR000971">
    <property type="entry name" value="Globin"/>
</dbReference>
<dbReference type="InterPro" id="IPR009050">
    <property type="entry name" value="Globin-like_sf"/>
</dbReference>
<dbReference type="EMBL" id="FNSV01000004">
    <property type="protein sequence ID" value="SEB33411.1"/>
    <property type="molecule type" value="Genomic_DNA"/>
</dbReference>
<dbReference type="InterPro" id="IPR017938">
    <property type="entry name" value="Riboflavin_synthase-like_b-brl"/>
</dbReference>
<keyword evidence="11" id="KW-0408">Iron</keyword>
<organism evidence="14 15">
    <name type="scientific">Rhodococcus koreensis</name>
    <dbReference type="NCBI Taxonomy" id="99653"/>
    <lineage>
        <taxon>Bacteria</taxon>
        <taxon>Bacillati</taxon>
        <taxon>Actinomycetota</taxon>
        <taxon>Actinomycetes</taxon>
        <taxon>Mycobacteriales</taxon>
        <taxon>Nocardiaceae</taxon>
        <taxon>Rhodococcus</taxon>
    </lineage>
</organism>
<dbReference type="InterPro" id="IPR050415">
    <property type="entry name" value="MRET"/>
</dbReference>
<dbReference type="GO" id="GO:0008941">
    <property type="term" value="F:nitric oxide dioxygenase NAD(P)H activity"/>
    <property type="evidence" value="ECO:0007669"/>
    <property type="project" value="UniProtKB-EC"/>
</dbReference>
<name>A0A1H4IH47_9NOCA</name>
<evidence type="ECO:0000256" key="2">
    <source>
        <dbReference type="ARBA" id="ARBA00001974"/>
    </source>
</evidence>
<dbReference type="Gene3D" id="2.40.30.10">
    <property type="entry name" value="Translation factors"/>
    <property type="match status" value="1"/>
</dbReference>
<sequence>MDSLTTSLVRSSFKSVGASPGGENAFARAFYAVLFASNPEIRQHFPAAMDDQRDRLMHAIGYVIDQLDTPGEVLPLLAQLGRDHRKYGVTDDHYNAVADALITALANLTGTELWTDETERAWRDAIALIVATMTDAANAEQGPPTWVGTVINHHRVLDDLAIVRLQLDQTMPYVPGQHVSVQVPTRPRMWRYLSFATPPHPDRIVEFHVRRVSGGWVSPAITTDTRIGDTWLIGSPLGGLGVSRRPGRRRLMIAEGTGIAPLRAQLLDMPRLDDTPRTHVFVGGTYPCDLYDLDILWGLSRTCPWLTVVPVIENSDNPWWVSGNTQNPAGMHDLLTGQLGRVVATYGDWTDHDIQVVGSPSMVRATKYQLMAAGVDSADICHDPLY</sequence>
<dbReference type="SUPFAM" id="SSF63380">
    <property type="entry name" value="Riboflavin synthase domain-like"/>
    <property type="match status" value="1"/>
</dbReference>
<evidence type="ECO:0000256" key="7">
    <source>
        <dbReference type="ARBA" id="ARBA00023014"/>
    </source>
</evidence>
<evidence type="ECO:0000256" key="4">
    <source>
        <dbReference type="ARBA" id="ARBA00012229"/>
    </source>
</evidence>
<keyword evidence="11" id="KW-0479">Metal-binding</keyword>
<dbReference type="PANTHER" id="PTHR47354:SF5">
    <property type="entry name" value="PROTEIN RFBI"/>
    <property type="match status" value="1"/>
</dbReference>
<protein>
    <recommendedName>
        <fullName evidence="4">nitric oxide dioxygenase</fullName>
        <ecNumber evidence="4">1.14.12.17</ecNumber>
    </recommendedName>
</protein>
<keyword evidence="5" id="KW-0001">2Fe-2S</keyword>
<evidence type="ECO:0000256" key="3">
    <source>
        <dbReference type="ARBA" id="ARBA00006401"/>
    </source>
</evidence>
<dbReference type="CDD" id="cd19753">
    <property type="entry name" value="Mb-like_oxidoreductase"/>
    <property type="match status" value="1"/>
</dbReference>
<comment type="similarity">
    <text evidence="3">In the C-terminal section; belongs to the flavoprotein pyridine nucleotide cytochrome reductase family.</text>
</comment>
<dbReference type="Gene3D" id="1.10.490.10">
    <property type="entry name" value="Globins"/>
    <property type="match status" value="1"/>
</dbReference>
<dbReference type="InterPro" id="IPR012292">
    <property type="entry name" value="Globin/Proto"/>
</dbReference>
<dbReference type="PRINTS" id="PR00410">
    <property type="entry name" value="PHEHYDRXLASE"/>
</dbReference>
<dbReference type="EC" id="1.14.12.17" evidence="4"/>
<proteinExistence type="inferred from homology"/>
<evidence type="ECO:0000256" key="6">
    <source>
        <dbReference type="ARBA" id="ARBA00022857"/>
    </source>
</evidence>
<evidence type="ECO:0000313" key="15">
    <source>
        <dbReference type="Proteomes" id="UP000183561"/>
    </source>
</evidence>
<dbReference type="InterPro" id="IPR008333">
    <property type="entry name" value="Cbr1-like_FAD-bd_dom"/>
</dbReference>
<dbReference type="Proteomes" id="UP000183561">
    <property type="component" value="Unassembled WGS sequence"/>
</dbReference>
<comment type="similarity">
    <text evidence="11">Belongs to the globin family.</text>
</comment>
<evidence type="ECO:0000256" key="8">
    <source>
        <dbReference type="ARBA" id="ARBA00023027"/>
    </source>
</evidence>
<evidence type="ECO:0000256" key="9">
    <source>
        <dbReference type="ARBA" id="ARBA00048649"/>
    </source>
</evidence>
<dbReference type="GO" id="GO:0005344">
    <property type="term" value="F:oxygen carrier activity"/>
    <property type="evidence" value="ECO:0007669"/>
    <property type="project" value="UniProtKB-KW"/>
</dbReference>
<dbReference type="SUPFAM" id="SSF52343">
    <property type="entry name" value="Ferredoxin reductase-like, C-terminal NADP-linked domain"/>
    <property type="match status" value="1"/>
</dbReference>
<keyword evidence="7" id="KW-0411">Iron-sulfur</keyword>
<feature type="domain" description="Globin" evidence="12">
    <location>
        <begin position="1"/>
        <end position="138"/>
    </location>
</feature>
<evidence type="ECO:0000256" key="10">
    <source>
        <dbReference type="ARBA" id="ARBA00049433"/>
    </source>
</evidence>
<dbReference type="GO" id="GO:0051537">
    <property type="term" value="F:2 iron, 2 sulfur cluster binding"/>
    <property type="evidence" value="ECO:0007669"/>
    <property type="project" value="UniProtKB-KW"/>
</dbReference>
<gene>
    <name evidence="14" type="ORF">SAMN04490239_0723</name>
</gene>
<evidence type="ECO:0000256" key="1">
    <source>
        <dbReference type="ARBA" id="ARBA00001970"/>
    </source>
</evidence>
<comment type="cofactor">
    <cofactor evidence="1">
        <name>heme b</name>
        <dbReference type="ChEBI" id="CHEBI:60344"/>
    </cofactor>
</comment>
<dbReference type="InterPro" id="IPR039261">
    <property type="entry name" value="FNR_nucleotide-bd"/>
</dbReference>
<evidence type="ECO:0000259" key="13">
    <source>
        <dbReference type="PROSITE" id="PS51384"/>
    </source>
</evidence>
<feature type="domain" description="FAD-binding FR-type" evidence="13">
    <location>
        <begin position="143"/>
        <end position="243"/>
    </location>
</feature>
<dbReference type="SUPFAM" id="SSF46458">
    <property type="entry name" value="Globin-like"/>
    <property type="match status" value="1"/>
</dbReference>
<dbReference type="GO" id="GO:0020037">
    <property type="term" value="F:heme binding"/>
    <property type="evidence" value="ECO:0007669"/>
    <property type="project" value="InterPro"/>
</dbReference>
<evidence type="ECO:0000256" key="11">
    <source>
        <dbReference type="RuleBase" id="RU000356"/>
    </source>
</evidence>
<dbReference type="InterPro" id="IPR001433">
    <property type="entry name" value="OxRdtase_FAD/NAD-bd"/>
</dbReference>
<keyword evidence="15" id="KW-1185">Reference proteome</keyword>
<dbReference type="Pfam" id="PF00175">
    <property type="entry name" value="NAD_binding_1"/>
    <property type="match status" value="1"/>
</dbReference>
<keyword evidence="6" id="KW-0521">NADP</keyword>
<accession>A0A1H4IH47</accession>
<dbReference type="Gene3D" id="3.40.50.80">
    <property type="entry name" value="Nucleotide-binding domain of ferredoxin-NADP reductase (FNR) module"/>
    <property type="match status" value="1"/>
</dbReference>
<dbReference type="CDD" id="cd06187">
    <property type="entry name" value="O2ase_reductase_like"/>
    <property type="match status" value="1"/>
</dbReference>
<comment type="cofactor">
    <cofactor evidence="2">
        <name>FAD</name>
        <dbReference type="ChEBI" id="CHEBI:57692"/>
    </cofactor>
</comment>
<dbReference type="AlphaFoldDB" id="A0A1H4IH47"/>
<keyword evidence="11" id="KW-0561">Oxygen transport</keyword>
<dbReference type="Pfam" id="PF00042">
    <property type="entry name" value="Globin"/>
    <property type="match status" value="1"/>
</dbReference>
<dbReference type="RefSeq" id="WP_072951747.1">
    <property type="nucleotide sequence ID" value="NZ_FNSV01000004.1"/>
</dbReference>
<dbReference type="InterPro" id="IPR017927">
    <property type="entry name" value="FAD-bd_FR_type"/>
</dbReference>
<dbReference type="Pfam" id="PF00970">
    <property type="entry name" value="FAD_binding_6"/>
    <property type="match status" value="1"/>
</dbReference>